<proteinExistence type="inferred from homology"/>
<comment type="pathway">
    <text evidence="1">Siderophore biosynthesis.</text>
</comment>
<gene>
    <name evidence="5" type="ORF">ACFFGV_12700</name>
</gene>
<comment type="similarity">
    <text evidence="2">Belongs to the IucA/IucC family.</text>
</comment>
<reference evidence="5 6" key="1">
    <citation type="submission" date="2024-09" db="EMBL/GenBank/DDBJ databases">
        <authorList>
            <person name="Sun Q."/>
            <person name="Mori K."/>
        </authorList>
    </citation>
    <scope>NUCLEOTIDE SEQUENCE [LARGE SCALE GENOMIC DNA]</scope>
    <source>
        <strain evidence="5 6">NCAIM B.02529</strain>
    </source>
</reference>
<evidence type="ECO:0000313" key="6">
    <source>
        <dbReference type="Proteomes" id="UP001589836"/>
    </source>
</evidence>
<dbReference type="RefSeq" id="WP_377348392.1">
    <property type="nucleotide sequence ID" value="NZ_JBHLTP010000011.1"/>
</dbReference>
<name>A0ABV6LPU4_9BACI</name>
<feature type="domain" description="Aerobactin siderophore biosynthesis IucA/IucC-like C-terminal" evidence="4">
    <location>
        <begin position="419"/>
        <end position="579"/>
    </location>
</feature>
<dbReference type="Proteomes" id="UP001589836">
    <property type="component" value="Unassembled WGS sequence"/>
</dbReference>
<dbReference type="Gene3D" id="1.10.510.40">
    <property type="match status" value="1"/>
</dbReference>
<feature type="domain" description="Aerobactin siderophore biosynthesis IucA/IucC N-terminal" evidence="3">
    <location>
        <begin position="152"/>
        <end position="389"/>
    </location>
</feature>
<dbReference type="Gene3D" id="6.10.250.3370">
    <property type="match status" value="1"/>
</dbReference>
<protein>
    <submittedName>
        <fullName evidence="5">IucA/IucC family protein</fullName>
    </submittedName>
</protein>
<sequence>MEQNKLKSIAEHATFQSYFNCFLRETGLGEKVERKELPAVESIGKADEWLLCRLEKQKITLYVGLTYWSKTQRHLFSKQDVYYQMGDGGLLPLDYVTLVQLTTKELALGAHTSAQSAVDELMLRIIQSEQMMETILDYRSEDQAALYNRDFTFQEAEQSLLFGHLLHPTPKSRQGFSDTETLHYSPELKGAFQLHYFRIPKEWAYEHSALHSSSTDLIKQMMWMDPEMDECIKHQYAQQDSYTVIPLHPWQAVFVKEKPEIKELILQGIVEDLGQMGREFYPTSSLRTVYHPEVPYMFKFSLNIKITNSVRANLWKELERGVEVRKILDSEIGEELQSKYPDFAIMSDPAFLTLKLNGNKETGFEVILRENPFMGEKAKQATPVVALCQDAMEGNRSRLHTIIHDIAIRKGQSTAVISEEWFRRYLDISFSPIMWLYLNKGIAPEAHQQNSVVTLEDGYPKSFYYRDNQGYYFVKSQQERLEKLIPGFNEKSDTVCADDVGDERLRYYFFVNHIFGLINAFGTADLIEEDVLLVILRTYLEELPVDKQHPSSLVDSLLSDATIAAKGNLLTRFYDMDELVGAMETQSVYTHIPNPLYQLKESVYETTSF</sequence>
<dbReference type="PANTHER" id="PTHR34384:SF5">
    <property type="entry name" value="L-2,3-DIAMINOPROPANOATE--CITRATE LIGASE"/>
    <property type="match status" value="1"/>
</dbReference>
<evidence type="ECO:0000259" key="4">
    <source>
        <dbReference type="Pfam" id="PF06276"/>
    </source>
</evidence>
<evidence type="ECO:0000256" key="1">
    <source>
        <dbReference type="ARBA" id="ARBA00004924"/>
    </source>
</evidence>
<dbReference type="EMBL" id="JBHLTP010000011">
    <property type="protein sequence ID" value="MFC0524426.1"/>
    <property type="molecule type" value="Genomic_DNA"/>
</dbReference>
<dbReference type="Pfam" id="PF06276">
    <property type="entry name" value="FhuF"/>
    <property type="match status" value="1"/>
</dbReference>
<dbReference type="PANTHER" id="PTHR34384">
    <property type="entry name" value="L-2,3-DIAMINOPROPANOATE--CITRATE LIGASE"/>
    <property type="match status" value="1"/>
</dbReference>
<organism evidence="5 6">
    <name type="scientific">Pontibacillus salicampi</name>
    <dbReference type="NCBI Taxonomy" id="1449801"/>
    <lineage>
        <taxon>Bacteria</taxon>
        <taxon>Bacillati</taxon>
        <taxon>Bacillota</taxon>
        <taxon>Bacilli</taxon>
        <taxon>Bacillales</taxon>
        <taxon>Bacillaceae</taxon>
        <taxon>Pontibacillus</taxon>
    </lineage>
</organism>
<dbReference type="InterPro" id="IPR022770">
    <property type="entry name" value="IucA/IucC-like_C"/>
</dbReference>
<accession>A0ABV6LPU4</accession>
<evidence type="ECO:0000256" key="2">
    <source>
        <dbReference type="ARBA" id="ARBA00007832"/>
    </source>
</evidence>
<evidence type="ECO:0000313" key="5">
    <source>
        <dbReference type="EMBL" id="MFC0524426.1"/>
    </source>
</evidence>
<evidence type="ECO:0000259" key="3">
    <source>
        <dbReference type="Pfam" id="PF04183"/>
    </source>
</evidence>
<comment type="caution">
    <text evidence="5">The sequence shown here is derived from an EMBL/GenBank/DDBJ whole genome shotgun (WGS) entry which is preliminary data.</text>
</comment>
<dbReference type="InterPro" id="IPR007310">
    <property type="entry name" value="Aerobactin_biosyn_IucA/IucC_N"/>
</dbReference>
<keyword evidence="6" id="KW-1185">Reference proteome</keyword>
<dbReference type="InterPro" id="IPR037455">
    <property type="entry name" value="LucA/IucC-like"/>
</dbReference>
<dbReference type="Pfam" id="PF04183">
    <property type="entry name" value="IucA_IucC"/>
    <property type="match status" value="1"/>
</dbReference>